<reference evidence="2 3" key="1">
    <citation type="journal article" date="2023" name="Arcadia Sci">
        <title>De novo assembly of a long-read Amblyomma americanum tick genome.</title>
        <authorList>
            <person name="Chou S."/>
            <person name="Poskanzer K.E."/>
            <person name="Rollins M."/>
            <person name="Thuy-Boun P.S."/>
        </authorList>
    </citation>
    <scope>NUCLEOTIDE SEQUENCE [LARGE SCALE GENOMIC DNA]</scope>
    <source>
        <strain evidence="2">F_SG_1</strain>
        <tissue evidence="2">Salivary glands</tissue>
    </source>
</reference>
<dbReference type="Proteomes" id="UP001321473">
    <property type="component" value="Unassembled WGS sequence"/>
</dbReference>
<evidence type="ECO:0000256" key="1">
    <source>
        <dbReference type="SAM" id="MobiDB-lite"/>
    </source>
</evidence>
<name>A0AAQ4EJR6_AMBAM</name>
<evidence type="ECO:0000313" key="3">
    <source>
        <dbReference type="Proteomes" id="UP001321473"/>
    </source>
</evidence>
<proteinExistence type="predicted"/>
<gene>
    <name evidence="2" type="ORF">V5799_010492</name>
</gene>
<comment type="caution">
    <text evidence="2">The sequence shown here is derived from an EMBL/GenBank/DDBJ whole genome shotgun (WGS) entry which is preliminary data.</text>
</comment>
<evidence type="ECO:0000313" key="2">
    <source>
        <dbReference type="EMBL" id="KAK8774977.1"/>
    </source>
</evidence>
<dbReference type="AlphaFoldDB" id="A0AAQ4EJR6"/>
<keyword evidence="3" id="KW-1185">Reference proteome</keyword>
<feature type="compositionally biased region" description="Basic residues" evidence="1">
    <location>
        <begin position="1"/>
        <end position="10"/>
    </location>
</feature>
<feature type="region of interest" description="Disordered" evidence="1">
    <location>
        <begin position="1"/>
        <end position="32"/>
    </location>
</feature>
<accession>A0AAQ4EJR6</accession>
<feature type="compositionally biased region" description="Polar residues" evidence="1">
    <location>
        <begin position="22"/>
        <end position="32"/>
    </location>
</feature>
<feature type="compositionally biased region" description="Polar residues" evidence="1">
    <location>
        <begin position="232"/>
        <end position="247"/>
    </location>
</feature>
<protein>
    <submittedName>
        <fullName evidence="2">Uncharacterized protein</fullName>
    </submittedName>
</protein>
<dbReference type="EMBL" id="JARKHS020014748">
    <property type="protein sequence ID" value="KAK8774977.1"/>
    <property type="molecule type" value="Genomic_DNA"/>
</dbReference>
<sequence length="298" mass="31552">MAGKSQKLKAKAAPLAPATGEPSAQVSDSTDPGNTVCVVQATFHVGAKWRRRKPVCSVNSKVVTALMPSGEPLAPFLRKTIAQCQSRGRNLGRRPVSVAHAVAFSDLGDTGSQKPAEEPCREASETTASLRKLVKSALRPVEDSQGEENQGTQPTELKPPLKGKPGKPVVSAARFNLPETNPAEILSGNSPQCSKAAEVRIGDNAGKKKARKPANKHNSEQQADVVLPLAQQGGTVAASSDNETVDQPESGPAPGEGRGRQPGVSETEPVSPSNDADEEVQPQVKAAKNKRRRRRRHK</sequence>
<feature type="region of interest" description="Disordered" evidence="1">
    <location>
        <begin position="107"/>
        <end position="298"/>
    </location>
</feature>
<organism evidence="2 3">
    <name type="scientific">Amblyomma americanum</name>
    <name type="common">Lone star tick</name>
    <dbReference type="NCBI Taxonomy" id="6943"/>
    <lineage>
        <taxon>Eukaryota</taxon>
        <taxon>Metazoa</taxon>
        <taxon>Ecdysozoa</taxon>
        <taxon>Arthropoda</taxon>
        <taxon>Chelicerata</taxon>
        <taxon>Arachnida</taxon>
        <taxon>Acari</taxon>
        <taxon>Parasitiformes</taxon>
        <taxon>Ixodida</taxon>
        <taxon>Ixodoidea</taxon>
        <taxon>Ixodidae</taxon>
        <taxon>Amblyomminae</taxon>
        <taxon>Amblyomma</taxon>
    </lineage>
</organism>
<feature type="compositionally biased region" description="Basic residues" evidence="1">
    <location>
        <begin position="287"/>
        <end position="298"/>
    </location>
</feature>
<feature type="compositionally biased region" description="Basic and acidic residues" evidence="1">
    <location>
        <begin position="115"/>
        <end position="124"/>
    </location>
</feature>